<dbReference type="GO" id="GO:0016874">
    <property type="term" value="F:ligase activity"/>
    <property type="evidence" value="ECO:0007669"/>
    <property type="project" value="UniProtKB-KW"/>
</dbReference>
<evidence type="ECO:0000256" key="6">
    <source>
        <dbReference type="ARBA" id="ARBA00061336"/>
    </source>
</evidence>
<dbReference type="AlphaFoldDB" id="A0A2U3K2J6"/>
<evidence type="ECO:0000259" key="7">
    <source>
        <dbReference type="Pfam" id="PF00501"/>
    </source>
</evidence>
<dbReference type="Pfam" id="PF00501">
    <property type="entry name" value="AMP-binding"/>
    <property type="match status" value="1"/>
</dbReference>
<dbReference type="Gene3D" id="3.30.300.30">
    <property type="match status" value="1"/>
</dbReference>
<evidence type="ECO:0000259" key="8">
    <source>
        <dbReference type="Pfam" id="PF13193"/>
    </source>
</evidence>
<evidence type="ECO:0000256" key="2">
    <source>
        <dbReference type="ARBA" id="ARBA00022598"/>
    </source>
</evidence>
<evidence type="ECO:0000313" key="10">
    <source>
        <dbReference type="Proteomes" id="UP000238916"/>
    </source>
</evidence>
<dbReference type="InterPro" id="IPR044507">
    <property type="entry name" value="DltA-like"/>
</dbReference>
<dbReference type="Proteomes" id="UP000238916">
    <property type="component" value="Unassembled WGS sequence"/>
</dbReference>
<evidence type="ECO:0000256" key="5">
    <source>
        <dbReference type="ARBA" id="ARBA00054605"/>
    </source>
</evidence>
<keyword evidence="3" id="KW-0547">Nucleotide-binding</keyword>
<dbReference type="PANTHER" id="PTHR45398:SF1">
    <property type="entry name" value="ENZYME, PUTATIVE (JCVI)-RELATED"/>
    <property type="match status" value="1"/>
</dbReference>
<dbReference type="SUPFAM" id="SSF56801">
    <property type="entry name" value="Acetyl-CoA synthetase-like"/>
    <property type="match status" value="1"/>
</dbReference>
<proteinExistence type="inferred from homology"/>
<dbReference type="InterPro" id="IPR020845">
    <property type="entry name" value="AMP-binding_CS"/>
</dbReference>
<feature type="domain" description="AMP-dependent synthetase/ligase" evidence="7">
    <location>
        <begin position="8"/>
        <end position="421"/>
    </location>
</feature>
<dbReference type="OrthoDB" id="9778383at2"/>
<dbReference type="GO" id="GO:0005524">
    <property type="term" value="F:ATP binding"/>
    <property type="evidence" value="ECO:0007669"/>
    <property type="project" value="UniProtKB-KW"/>
</dbReference>
<dbReference type="InterPro" id="IPR045851">
    <property type="entry name" value="AMP-bd_C_sf"/>
</dbReference>
<name>A0A2U3K2J6_9FIRM</name>
<dbReference type="InterPro" id="IPR042099">
    <property type="entry name" value="ANL_N_sf"/>
</dbReference>
<comment type="similarity">
    <text evidence="6">Belongs to the ATP-dependent AMP-binding enzyme family. DltA subfamily.</text>
</comment>
<keyword evidence="1" id="KW-0963">Cytoplasm</keyword>
<dbReference type="EC" id="6.1.1.13" evidence="9"/>
<evidence type="ECO:0000313" key="9">
    <source>
        <dbReference type="EMBL" id="SPF33829.1"/>
    </source>
</evidence>
<dbReference type="InterPro" id="IPR000873">
    <property type="entry name" value="AMP-dep_synth/lig_dom"/>
</dbReference>
<dbReference type="FunFam" id="3.30.300.30:FF:000012">
    <property type="entry name" value="D-alanine--D-alanyl carrier protein ligase"/>
    <property type="match status" value="1"/>
</dbReference>
<keyword evidence="4" id="KW-0067">ATP-binding</keyword>
<dbReference type="PANTHER" id="PTHR45398">
    <property type="match status" value="1"/>
</dbReference>
<dbReference type="CDD" id="cd05945">
    <property type="entry name" value="DltA"/>
    <property type="match status" value="1"/>
</dbReference>
<reference evidence="10" key="1">
    <citation type="submission" date="2018-02" db="EMBL/GenBank/DDBJ databases">
        <authorList>
            <person name="Hausmann B."/>
        </authorList>
    </citation>
    <scope>NUCLEOTIDE SEQUENCE [LARGE SCALE GENOMIC DNA]</scope>
    <source>
        <strain evidence="10">Peat soil MAG SbF1</strain>
    </source>
</reference>
<organism evidence="9 10">
    <name type="scientific">Candidatus Desulfosporosinus infrequens</name>
    <dbReference type="NCBI Taxonomy" id="2043169"/>
    <lineage>
        <taxon>Bacteria</taxon>
        <taxon>Bacillati</taxon>
        <taxon>Bacillota</taxon>
        <taxon>Clostridia</taxon>
        <taxon>Eubacteriales</taxon>
        <taxon>Desulfitobacteriaceae</taxon>
        <taxon>Desulfosporosinus</taxon>
    </lineage>
</organism>
<dbReference type="Gene3D" id="3.40.50.12780">
    <property type="entry name" value="N-terminal domain of ligase-like"/>
    <property type="match status" value="1"/>
</dbReference>
<feature type="domain" description="AMP-binding enzyme C-terminal" evidence="8">
    <location>
        <begin position="478"/>
        <end position="556"/>
    </location>
</feature>
<evidence type="ECO:0000256" key="4">
    <source>
        <dbReference type="ARBA" id="ARBA00022840"/>
    </source>
</evidence>
<dbReference type="NCBIfam" id="NF003417">
    <property type="entry name" value="PRK04813.1"/>
    <property type="match status" value="2"/>
</dbReference>
<dbReference type="PROSITE" id="PS00455">
    <property type="entry name" value="AMP_BINDING"/>
    <property type="match status" value="1"/>
</dbReference>
<sequence length="567" mass="62958">MLIEKINAWAELCPERIAHRHREQMLTYARLKTSSDSLATWLYDAGERGEIRRGTPIVVYGHKESEMLTCFIGCVKAGFPYIPVDSATPPERVRQIIEVSGAWLVLSPQRVPQEMVQAEMMIVDGLVVDREGNLRSAEGDILSELPFPITERHVQGRKSGTVPTCIQPKNASQEPSLLASVPTCIQEDEVYYIIYTSGSTGVPKGVQITLRALESFLGWVNPAFQPEAGNEVFLNQAPFSFDLSVMDLYMSLSMGGTLWSVDKDQIANPKELFTSFHSSGISYWVSTPSFAEVCLMDPSFTDTLLPLVKRFLFCGEILTHDCASKLIQRFPRARVENLYGPTEATVAVTTLTITSEILSAFNPLPVGGVKPDALVLICDTDELSAGIVAGGGSLPNRPEALPEGKQGEMIIAGPNVSVGYLNNPEQTEKAFFSWQESGVTWLAYRTGDAGMVKQGLLFYQGRLDFQVKLHGYRIELGEIEENLRQIPMIENAVVLPIERRGKIDYLQAFITGDKPIGDEFATVLALREELRQHLPEYMIPRRFKFLDKMPMTQNGKVDRRALLGGSS</sequence>
<protein>
    <submittedName>
        <fullName evidence="9">D-alanine--poly(Phosphoribitol) ligase subunit 1</fullName>
        <ecNumber evidence="9">6.1.1.13</ecNumber>
    </submittedName>
</protein>
<keyword evidence="2 9" id="KW-0436">Ligase</keyword>
<accession>A0A2U3K2J6</accession>
<comment type="function">
    <text evidence="5">Catalyzes the first step in the D-alanylation of lipoteichoic acid (LTA), the activation of D-alanine and its transfer onto the D-alanyl carrier protein (Dcp) DltC. In an ATP-dependent two-step reaction, forms a high energy D-alanyl-AMP intermediate, followed by transfer of the D-alanyl residue as a thiol ester to the phosphopantheinyl prosthetic group of the Dcp. D-alanylation of LTA plays an important role in modulating the properties of the cell wall in Gram-positive bacteria, influencing the net charge of the cell wall.</text>
</comment>
<evidence type="ECO:0000256" key="1">
    <source>
        <dbReference type="ARBA" id="ARBA00022490"/>
    </source>
</evidence>
<dbReference type="Pfam" id="PF13193">
    <property type="entry name" value="AMP-binding_C"/>
    <property type="match status" value="1"/>
</dbReference>
<dbReference type="InterPro" id="IPR025110">
    <property type="entry name" value="AMP-bd_C"/>
</dbReference>
<gene>
    <name evidence="9" type="primary">dltA</name>
    <name evidence="9" type="ORF">SBF1_1250001</name>
</gene>
<dbReference type="EMBL" id="OMOF01000030">
    <property type="protein sequence ID" value="SPF33829.1"/>
    <property type="molecule type" value="Genomic_DNA"/>
</dbReference>
<evidence type="ECO:0000256" key="3">
    <source>
        <dbReference type="ARBA" id="ARBA00022741"/>
    </source>
</evidence>